<evidence type="ECO:0000313" key="2">
    <source>
        <dbReference type="EMBL" id="AMT96775.1"/>
    </source>
</evidence>
<name>A0ABN4N5S4_9GAMM</name>
<evidence type="ECO:0000313" key="3">
    <source>
        <dbReference type="Proteomes" id="UP000076104"/>
    </source>
</evidence>
<accession>A0ABN4N5S4</accession>
<feature type="compositionally biased region" description="Low complexity" evidence="1">
    <location>
        <begin position="212"/>
        <end position="232"/>
    </location>
</feature>
<gene>
    <name evidence="2" type="ORF">A3K91_1169</name>
</gene>
<organism evidence="2 3">
    <name type="scientific">Psychrobacter alimentarius</name>
    <dbReference type="NCBI Taxonomy" id="261164"/>
    <lineage>
        <taxon>Bacteria</taxon>
        <taxon>Pseudomonadati</taxon>
        <taxon>Pseudomonadota</taxon>
        <taxon>Gammaproteobacteria</taxon>
        <taxon>Moraxellales</taxon>
        <taxon>Moraxellaceae</taxon>
        <taxon>Psychrobacter</taxon>
    </lineage>
</organism>
<evidence type="ECO:0000256" key="1">
    <source>
        <dbReference type="SAM" id="MobiDB-lite"/>
    </source>
</evidence>
<reference evidence="2 3" key="1">
    <citation type="submission" date="2016-03" db="EMBL/GenBank/DDBJ databases">
        <title>Genome sequencing of Psychrobacter alimentarius PAMC 27889.</title>
        <authorList>
            <person name="Lee J."/>
            <person name="Kim O.-S."/>
        </authorList>
    </citation>
    <scope>NUCLEOTIDE SEQUENCE [LARGE SCALE GENOMIC DNA]</scope>
    <source>
        <strain evidence="2 3">PAMC 27889</strain>
    </source>
</reference>
<dbReference type="PANTHER" id="PTHR37841:SF1">
    <property type="entry name" value="DUF3298 DOMAIN-CONTAINING PROTEIN"/>
    <property type="match status" value="1"/>
</dbReference>
<dbReference type="InterPro" id="IPR032774">
    <property type="entry name" value="WG_beta_rep"/>
</dbReference>
<dbReference type="Pfam" id="PF14903">
    <property type="entry name" value="WG_beta_rep"/>
    <property type="match status" value="3"/>
</dbReference>
<dbReference type="EMBL" id="CP014945">
    <property type="protein sequence ID" value="AMT96775.1"/>
    <property type="molecule type" value="Genomic_DNA"/>
</dbReference>
<evidence type="ECO:0008006" key="4">
    <source>
        <dbReference type="Google" id="ProtNLM"/>
    </source>
</evidence>
<protein>
    <recommendedName>
        <fullName evidence="4">WG repeat-containing protein</fullName>
    </recommendedName>
</protein>
<dbReference type="Proteomes" id="UP000076104">
    <property type="component" value="Chromosome"/>
</dbReference>
<proteinExistence type="predicted"/>
<feature type="region of interest" description="Disordered" evidence="1">
    <location>
        <begin position="194"/>
        <end position="233"/>
    </location>
</feature>
<dbReference type="PANTHER" id="PTHR37841">
    <property type="entry name" value="GLR2918 PROTEIN"/>
    <property type="match status" value="1"/>
</dbReference>
<keyword evidence="3" id="KW-1185">Reference proteome</keyword>
<dbReference type="GeneID" id="33060135"/>
<sequence length="343" mass="37384">MFRRLLPTRQSSLILSLPRTLSQYGLTLSILSGALIAMPTAQAASCKIPKSYYKNVSCTANSGYFLAIKDFGAPVALINNKGKSVVDLSRYQKVDVNKLSGGLLPVQRNNRVGYLNMKGREVVPAMYDMLSESQGWARPVSDGRIVVKKDGNYGVINTANKIIVPFSAAISDIDDYQNGMARVRKNRAVSWLDKNGKTTNEPSNADSDEFAARSSANKNSSSSSAQTKQAASNRFTTLDARQQDGKWGYVDDNNVTMITYSFDEARPFSEGLAGVRIGKDWGFINLGGELVIPFRFSNSGVSAKGSYKGQSAFIFKDGKAWIGNLKNGNKMCVDTKGEGVRCE</sequence>
<dbReference type="RefSeq" id="WP_062844425.1">
    <property type="nucleotide sequence ID" value="NZ_CP014945.1"/>
</dbReference>